<feature type="binding site" evidence="14">
    <location>
        <begin position="340"/>
        <end position="343"/>
    </location>
    <ligand>
        <name>GMP</name>
        <dbReference type="ChEBI" id="CHEBI:58115"/>
    </ligand>
</feature>
<evidence type="ECO:0000256" key="13">
    <source>
        <dbReference type="PIRSR" id="PIRSR601233-1"/>
    </source>
</evidence>
<dbReference type="InterPro" id="IPR001233">
    <property type="entry name" value="RtcB"/>
</dbReference>
<dbReference type="Pfam" id="PF01139">
    <property type="entry name" value="RtcB"/>
    <property type="match status" value="1"/>
</dbReference>
<feature type="binding site" evidence="14">
    <location>
        <position position="323"/>
    </location>
    <ligand>
        <name>GMP</name>
        <dbReference type="ChEBI" id="CHEBI:58115"/>
    </ligand>
</feature>
<evidence type="ECO:0000256" key="15">
    <source>
        <dbReference type="PIRSR" id="PIRSR601233-3"/>
    </source>
</evidence>
<evidence type="ECO:0000256" key="3">
    <source>
        <dbReference type="ARBA" id="ARBA00012726"/>
    </source>
</evidence>
<feature type="binding site" evidence="14">
    <location>
        <begin position="284"/>
        <end position="285"/>
    </location>
    <ligand>
        <name>GMP</name>
        <dbReference type="ChEBI" id="CHEBI:58115"/>
    </ligand>
</feature>
<comment type="catalytic activity">
    <reaction evidence="12">
        <text>a 3'-end 2',3'-cyclophospho-ribonucleotide-RNA + a 5'-end dephospho-ribonucleoside-RNA + GTP + H2O = a ribonucleotidyl-ribonucleotide-RNA + GMP + diphosphate + H(+)</text>
        <dbReference type="Rhea" id="RHEA:68080"/>
        <dbReference type="Rhea" id="RHEA-COMP:10464"/>
        <dbReference type="Rhea" id="RHEA-COMP:13936"/>
        <dbReference type="Rhea" id="RHEA-COMP:17355"/>
        <dbReference type="ChEBI" id="CHEBI:15377"/>
        <dbReference type="ChEBI" id="CHEBI:15378"/>
        <dbReference type="ChEBI" id="CHEBI:33019"/>
        <dbReference type="ChEBI" id="CHEBI:37565"/>
        <dbReference type="ChEBI" id="CHEBI:58115"/>
        <dbReference type="ChEBI" id="CHEBI:83064"/>
        <dbReference type="ChEBI" id="CHEBI:138284"/>
        <dbReference type="ChEBI" id="CHEBI:173118"/>
        <dbReference type="EC" id="6.5.1.8"/>
    </reaction>
</comment>
<feature type="binding site" evidence="14">
    <location>
        <begin position="316"/>
        <end position="319"/>
    </location>
    <ligand>
        <name>GMP</name>
        <dbReference type="ChEBI" id="CHEBI:58115"/>
    </ligand>
</feature>
<protein>
    <recommendedName>
        <fullName evidence="10">3'-phosphate/5'-hydroxy nucleic acid ligase</fullName>
        <ecNumber evidence="3">6.5.1.8</ecNumber>
    </recommendedName>
    <alternativeName>
        <fullName evidence="10">3'-phosphate/5'-hydroxy nucleic acid ligase</fullName>
    </alternativeName>
</protein>
<evidence type="ECO:0000256" key="5">
    <source>
        <dbReference type="ARBA" id="ARBA00022723"/>
    </source>
</evidence>
<dbReference type="GO" id="GO:0006281">
    <property type="term" value="P:DNA repair"/>
    <property type="evidence" value="ECO:0007669"/>
    <property type="project" value="TreeGrafter"/>
</dbReference>
<dbReference type="PROSITE" id="PS01288">
    <property type="entry name" value="UPF0027"/>
    <property type="match status" value="1"/>
</dbReference>
<dbReference type="GO" id="GO:0030145">
    <property type="term" value="F:manganese ion binding"/>
    <property type="evidence" value="ECO:0007669"/>
    <property type="project" value="TreeGrafter"/>
</dbReference>
<evidence type="ECO:0000256" key="1">
    <source>
        <dbReference type="ARBA" id="ARBA00008071"/>
    </source>
</evidence>
<dbReference type="Proteomes" id="UP000018534">
    <property type="component" value="Unassembled WGS sequence"/>
</dbReference>
<evidence type="ECO:0000256" key="8">
    <source>
        <dbReference type="ARBA" id="ARBA00023134"/>
    </source>
</evidence>
<dbReference type="GO" id="GO:0005525">
    <property type="term" value="F:GTP binding"/>
    <property type="evidence" value="ECO:0007669"/>
    <property type="project" value="UniProtKB-KW"/>
</dbReference>
<feature type="binding site" evidence="14">
    <location>
        <position position="410"/>
    </location>
    <ligand>
        <name>GMP</name>
        <dbReference type="ChEBI" id="CHEBI:58115"/>
    </ligand>
</feature>
<feature type="active site" description="GMP-histidine intermediate" evidence="13">
    <location>
        <position position="340"/>
    </location>
</feature>
<proteinExistence type="inferred from homology"/>
<keyword evidence="6 14" id="KW-0547">Nucleotide-binding</keyword>
<dbReference type="GO" id="GO:0003909">
    <property type="term" value="F:DNA ligase activity"/>
    <property type="evidence" value="ECO:0007669"/>
    <property type="project" value="TreeGrafter"/>
</dbReference>
<dbReference type="HOGENOM" id="CLU_022279_1_1_6"/>
<dbReference type="FunFam" id="3.90.1860.10:FF:000002">
    <property type="entry name" value="RNA-splicing ligase RtcB"/>
    <property type="match status" value="1"/>
</dbReference>
<comment type="catalytic activity">
    <reaction evidence="11">
        <text>a 3'-end 3'-phospho-ribonucleotide-RNA + a 5'-end dephospho-ribonucleoside-RNA + GTP = a ribonucleotidyl-ribonucleotide-RNA + GMP + diphosphate</text>
        <dbReference type="Rhea" id="RHEA:68076"/>
        <dbReference type="Rhea" id="RHEA-COMP:10463"/>
        <dbReference type="Rhea" id="RHEA-COMP:13936"/>
        <dbReference type="Rhea" id="RHEA-COMP:17355"/>
        <dbReference type="ChEBI" id="CHEBI:33019"/>
        <dbReference type="ChEBI" id="CHEBI:37565"/>
        <dbReference type="ChEBI" id="CHEBI:58115"/>
        <dbReference type="ChEBI" id="CHEBI:83062"/>
        <dbReference type="ChEBI" id="CHEBI:138284"/>
        <dbReference type="ChEBI" id="CHEBI:173118"/>
        <dbReference type="EC" id="6.5.1.8"/>
    </reaction>
</comment>
<feature type="binding site" evidence="15">
    <location>
        <position position="82"/>
    </location>
    <ligand>
        <name>Mn(2+)</name>
        <dbReference type="ChEBI" id="CHEBI:29035"/>
        <label>1</label>
    </ligand>
</feature>
<evidence type="ECO:0000256" key="12">
    <source>
        <dbReference type="ARBA" id="ARBA00049514"/>
    </source>
</evidence>
<keyword evidence="8 14" id="KW-0342">GTP-binding</keyword>
<comment type="cofactor">
    <cofactor evidence="15">
        <name>Mn(2+)</name>
        <dbReference type="ChEBI" id="CHEBI:29035"/>
    </cofactor>
    <text evidence="15">Binds 2 manganese ions per subunit.</text>
</comment>
<organism evidence="16 17">
    <name type="scientific">Salmonella enterica subsp. enterica serovar Cubana str. 76814</name>
    <dbReference type="NCBI Taxonomy" id="1192560"/>
    <lineage>
        <taxon>Bacteria</taxon>
        <taxon>Pseudomonadati</taxon>
        <taxon>Pseudomonadota</taxon>
        <taxon>Gammaproteobacteria</taxon>
        <taxon>Enterobacterales</taxon>
        <taxon>Enterobacteriaceae</taxon>
        <taxon>Salmonella</taxon>
    </lineage>
</organism>
<dbReference type="PANTHER" id="PTHR43749">
    <property type="entry name" value="RNA-SPLICING LIGASE RTCB"/>
    <property type="match status" value="1"/>
</dbReference>
<accession>V7IWB7</accession>
<keyword evidence="4" id="KW-0436">Ligase</keyword>
<sequence length="411" mass="45645">MIKMRKMMNYELMTTQNAPVKMWTKGVPVEDDARQQLINTAKMPFIFKHIAVMPDVHLGKGSTIGSVIPTKGAIIPAAVGVDIGCGMNALRTSLTAADLPENLAELRSAIETAVPHGRTTGRGHRDVGAWGNPPANVDEKWAQLEAGYQWLTQKYPRFLNTNSYKHLGTLGTGNHFIEICLDETDRVWIMLHSGSRGIGNAIGTYFIGLAQQEMQEQLETLPSRDLAYFNEGSEYFDDYLKAVHWAQQFASLNREAMMENALAALQRCVEKPIALNMDEINCHHNYVQKEQHFGEEIYVTRKGAVSARRGEFGIIPGSMGAKSFIVRGLGNEESFCSCSHGAGRVMSRTKAKKLFSVDDQIRATAHVECRKDADVIDEIPMAYKDIDAVMAAQSDLVEIMYTLRQVVCVKG</sequence>
<feature type="binding site" evidence="14">
    <location>
        <begin position="174"/>
        <end position="178"/>
    </location>
    <ligand>
        <name>GMP</name>
        <dbReference type="ChEBI" id="CHEBI:58115"/>
    </ligand>
</feature>
<comment type="subunit">
    <text evidence="2">Monomer.</text>
</comment>
<evidence type="ECO:0000256" key="11">
    <source>
        <dbReference type="ARBA" id="ARBA00047746"/>
    </source>
</evidence>
<dbReference type="GO" id="GO:0170057">
    <property type="term" value="F:RNA ligase (GTP) activity"/>
    <property type="evidence" value="ECO:0007669"/>
    <property type="project" value="UniProtKB-EC"/>
</dbReference>
<evidence type="ECO:0000256" key="2">
    <source>
        <dbReference type="ARBA" id="ARBA00011245"/>
    </source>
</evidence>
<evidence type="ECO:0000256" key="4">
    <source>
        <dbReference type="ARBA" id="ARBA00022598"/>
    </source>
</evidence>
<dbReference type="InterPro" id="IPR052915">
    <property type="entry name" value="RtcB-like"/>
</dbReference>
<name>V7IWB7_SALET</name>
<dbReference type="SUPFAM" id="SSF103365">
    <property type="entry name" value="Hypothetical protein PH1602"/>
    <property type="match status" value="1"/>
</dbReference>
<evidence type="ECO:0000313" key="16">
    <source>
        <dbReference type="EMBL" id="ETA89614.1"/>
    </source>
</evidence>
<gene>
    <name evidence="16" type="ORF">A628_00254</name>
</gene>
<dbReference type="Gene3D" id="3.90.1860.10">
    <property type="entry name" value="tRNA-splicing ligase RtcB"/>
    <property type="match status" value="1"/>
</dbReference>
<evidence type="ECO:0000313" key="17">
    <source>
        <dbReference type="Proteomes" id="UP000018534"/>
    </source>
</evidence>
<dbReference type="GO" id="GO:0006396">
    <property type="term" value="P:RNA processing"/>
    <property type="evidence" value="ECO:0007669"/>
    <property type="project" value="InterPro"/>
</dbReference>
<dbReference type="EMBL" id="AZGR01000008">
    <property type="protein sequence ID" value="ETA89614.1"/>
    <property type="molecule type" value="Genomic_DNA"/>
</dbReference>
<evidence type="ECO:0000256" key="10">
    <source>
        <dbReference type="ARBA" id="ARBA00030221"/>
    </source>
</evidence>
<evidence type="ECO:0000256" key="14">
    <source>
        <dbReference type="PIRSR" id="PIRSR601233-2"/>
    </source>
</evidence>
<evidence type="ECO:0000256" key="9">
    <source>
        <dbReference type="ARBA" id="ARBA00023211"/>
    </source>
</evidence>
<comment type="similarity">
    <text evidence="1">Belongs to the RtcB family.</text>
</comment>
<dbReference type="GO" id="GO:0042245">
    <property type="term" value="P:RNA repair"/>
    <property type="evidence" value="ECO:0007669"/>
    <property type="project" value="UniProtKB-KW"/>
</dbReference>
<feature type="binding site" evidence="15">
    <location>
        <position position="284"/>
    </location>
    <ligand>
        <name>Mn(2+)</name>
        <dbReference type="ChEBI" id="CHEBI:29035"/>
        <label>2</label>
    </ligand>
</feature>
<evidence type="ECO:0000256" key="6">
    <source>
        <dbReference type="ARBA" id="ARBA00022741"/>
    </source>
</evidence>
<dbReference type="PATRIC" id="fig|1192560.4.peg.235"/>
<keyword evidence="5 15" id="KW-0479">Metal-binding</keyword>
<reference evidence="16 17" key="1">
    <citation type="journal article" date="2014" name="Genome Announc.">
        <title>Whole-Genome Sequencing of Salmonella enterica subsp. enterica Serovar Cubana Strains Isolated from Agricultural Sources.</title>
        <authorList>
            <person name="Benahmed F.H."/>
            <person name="Gopinath G.R."/>
            <person name="Wang H."/>
            <person name="Jean-Gilles Beaubrun J."/>
            <person name="Grim C."/>
            <person name="Cheng C.M."/>
            <person name="McClelland M."/>
            <person name="Ayers S."/>
            <person name="Abbott J."/>
            <person name="Desai P."/>
            <person name="Frye J.G."/>
            <person name="Weinstock G."/>
            <person name="Hammack T.S."/>
            <person name="Hanes D.E."/>
            <person name="Rasmussen M.A."/>
            <person name="Davidson M.K."/>
        </authorList>
    </citation>
    <scope>NUCLEOTIDE SEQUENCE [LARGE SCALE GENOMIC DNA]</scope>
    <source>
        <strain evidence="16">76814</strain>
    </source>
</reference>
<feature type="binding site" evidence="15">
    <location>
        <position position="192"/>
    </location>
    <ligand>
        <name>Mn(2+)</name>
        <dbReference type="ChEBI" id="CHEBI:29035"/>
        <label>2</label>
    </ligand>
</feature>
<dbReference type="EC" id="6.5.1.8" evidence="3"/>
<feature type="binding site" evidence="15">
    <location>
        <position position="175"/>
    </location>
    <ligand>
        <name>Mn(2+)</name>
        <dbReference type="ChEBI" id="CHEBI:29035"/>
        <label>1</label>
    </ligand>
</feature>
<dbReference type="AlphaFoldDB" id="V7IWB7"/>
<evidence type="ECO:0000256" key="7">
    <source>
        <dbReference type="ARBA" id="ARBA00022800"/>
    </source>
</evidence>
<dbReference type="InterPro" id="IPR036025">
    <property type="entry name" value="RtcB-like_sf"/>
</dbReference>
<comment type="caution">
    <text evidence="16">The sequence shown here is derived from an EMBL/GenBank/DDBJ whole genome shotgun (WGS) entry which is preliminary data.</text>
</comment>
<dbReference type="PANTHER" id="PTHR43749:SF2">
    <property type="entry name" value="RNA-SPLICING LIGASE RTCB"/>
    <property type="match status" value="1"/>
</dbReference>
<keyword evidence="9 15" id="KW-0464">Manganese</keyword>
<keyword evidence="7" id="KW-0692">RNA repair</keyword>